<comment type="subcellular location">
    <subcellularLocation>
        <location evidence="1">Cytoplasm</location>
    </subcellularLocation>
</comment>
<dbReference type="InterPro" id="IPR036390">
    <property type="entry name" value="WH_DNA-bd_sf"/>
</dbReference>
<dbReference type="PRINTS" id="PR00598">
    <property type="entry name" value="HTHMARR"/>
</dbReference>
<keyword evidence="4" id="KW-1185">Reference proteome</keyword>
<sequence length="165" mass="17926">MAAAEQRTGVEADPLALERQVCFALAVAARSVIGVYRPILERLGLTHPQYLVMLALWEDSPLSATEIGRLLQLDLPTLSPLLKRLEALGLVDRRRNPDDERSLRVTLTEQGLALREEALAVPGAVMEQLEITEEDAVALHAALVPLIGKSRAALAHRTGAERPTG</sequence>
<dbReference type="GO" id="GO:0003700">
    <property type="term" value="F:DNA-binding transcription factor activity"/>
    <property type="evidence" value="ECO:0007669"/>
    <property type="project" value="InterPro"/>
</dbReference>
<dbReference type="GO" id="GO:0003677">
    <property type="term" value="F:DNA binding"/>
    <property type="evidence" value="ECO:0007669"/>
    <property type="project" value="UniProtKB-KW"/>
</dbReference>
<dbReference type="GO" id="GO:0006950">
    <property type="term" value="P:response to stress"/>
    <property type="evidence" value="ECO:0007669"/>
    <property type="project" value="TreeGrafter"/>
</dbReference>
<dbReference type="CDD" id="cd00090">
    <property type="entry name" value="HTH_ARSR"/>
    <property type="match status" value="1"/>
</dbReference>
<dbReference type="AlphaFoldDB" id="A0A1H2NHG0"/>
<dbReference type="InterPro" id="IPR011991">
    <property type="entry name" value="ArsR-like_HTH"/>
</dbReference>
<dbReference type="SUPFAM" id="SSF46785">
    <property type="entry name" value="Winged helix' DNA-binding domain"/>
    <property type="match status" value="1"/>
</dbReference>
<dbReference type="Gene3D" id="1.10.10.10">
    <property type="entry name" value="Winged helix-like DNA-binding domain superfamily/Winged helix DNA-binding domain"/>
    <property type="match status" value="1"/>
</dbReference>
<dbReference type="PROSITE" id="PS50995">
    <property type="entry name" value="HTH_MARR_2"/>
    <property type="match status" value="1"/>
</dbReference>
<dbReference type="GO" id="GO:0005737">
    <property type="term" value="C:cytoplasm"/>
    <property type="evidence" value="ECO:0007669"/>
    <property type="project" value="UniProtKB-SubCell"/>
</dbReference>
<feature type="domain" description="HTH marR-type" evidence="2">
    <location>
        <begin position="18"/>
        <end position="152"/>
    </location>
</feature>
<dbReference type="RefSeq" id="WP_091078465.1">
    <property type="nucleotide sequence ID" value="NZ_LT629799.1"/>
</dbReference>
<dbReference type="PANTHER" id="PTHR33164">
    <property type="entry name" value="TRANSCRIPTIONAL REGULATOR, MARR FAMILY"/>
    <property type="match status" value="1"/>
</dbReference>
<proteinExistence type="predicted"/>
<evidence type="ECO:0000259" key="2">
    <source>
        <dbReference type="PROSITE" id="PS50995"/>
    </source>
</evidence>
<dbReference type="STRING" id="546874.SAMN04488544_3940"/>
<dbReference type="InterPro" id="IPR039422">
    <property type="entry name" value="MarR/SlyA-like"/>
</dbReference>
<accession>A0A1H2NHG0</accession>
<dbReference type="OrthoDB" id="9806864at2"/>
<dbReference type="InterPro" id="IPR000835">
    <property type="entry name" value="HTH_MarR-typ"/>
</dbReference>
<dbReference type="InterPro" id="IPR036388">
    <property type="entry name" value="WH-like_DNA-bd_sf"/>
</dbReference>
<evidence type="ECO:0000313" key="4">
    <source>
        <dbReference type="Proteomes" id="UP000198825"/>
    </source>
</evidence>
<keyword evidence="3" id="KW-0238">DNA-binding</keyword>
<dbReference type="Proteomes" id="UP000198825">
    <property type="component" value="Chromosome I"/>
</dbReference>
<protein>
    <submittedName>
        <fullName evidence="3">DNA-binding transcriptional regulator, MarR family</fullName>
    </submittedName>
</protein>
<organism evidence="3 4">
    <name type="scientific">Microlunatus sagamiharensis</name>
    <dbReference type="NCBI Taxonomy" id="546874"/>
    <lineage>
        <taxon>Bacteria</taxon>
        <taxon>Bacillati</taxon>
        <taxon>Actinomycetota</taxon>
        <taxon>Actinomycetes</taxon>
        <taxon>Propionibacteriales</taxon>
        <taxon>Propionibacteriaceae</taxon>
        <taxon>Microlunatus</taxon>
    </lineage>
</organism>
<reference evidence="4" key="1">
    <citation type="submission" date="2016-10" db="EMBL/GenBank/DDBJ databases">
        <authorList>
            <person name="Varghese N."/>
            <person name="Submissions S."/>
        </authorList>
    </citation>
    <scope>NUCLEOTIDE SEQUENCE [LARGE SCALE GENOMIC DNA]</scope>
    <source>
        <strain evidence="4">DSM 21743</strain>
    </source>
</reference>
<name>A0A1H2NHG0_9ACTN</name>
<dbReference type="PANTHER" id="PTHR33164:SF5">
    <property type="entry name" value="ORGANIC HYDROPEROXIDE RESISTANCE TRANSCRIPTIONAL REGULATOR"/>
    <property type="match status" value="1"/>
</dbReference>
<evidence type="ECO:0000313" key="3">
    <source>
        <dbReference type="EMBL" id="SDV04246.1"/>
    </source>
</evidence>
<dbReference type="Pfam" id="PF01047">
    <property type="entry name" value="MarR"/>
    <property type="match status" value="1"/>
</dbReference>
<gene>
    <name evidence="3" type="ORF">SAMN04488544_3940</name>
</gene>
<evidence type="ECO:0000256" key="1">
    <source>
        <dbReference type="ARBA" id="ARBA00004496"/>
    </source>
</evidence>
<dbReference type="EMBL" id="LT629799">
    <property type="protein sequence ID" value="SDV04246.1"/>
    <property type="molecule type" value="Genomic_DNA"/>
</dbReference>
<dbReference type="SMART" id="SM00347">
    <property type="entry name" value="HTH_MARR"/>
    <property type="match status" value="1"/>
</dbReference>